<dbReference type="Pfam" id="PF02163">
    <property type="entry name" value="Peptidase_M50"/>
    <property type="match status" value="1"/>
</dbReference>
<keyword evidence="8 11" id="KW-1133">Transmembrane helix</keyword>
<comment type="subcellular location">
    <subcellularLocation>
        <location evidence="2">Membrane</location>
        <topology evidence="2">Multi-pass membrane protein</topology>
    </subcellularLocation>
</comment>
<evidence type="ECO:0000256" key="10">
    <source>
        <dbReference type="ARBA" id="ARBA00023136"/>
    </source>
</evidence>
<keyword evidence="11" id="KW-0479">Metal-binding</keyword>
<dbReference type="InterPro" id="IPR004387">
    <property type="entry name" value="Pept_M50_Zn"/>
</dbReference>
<dbReference type="PANTHER" id="PTHR42837">
    <property type="entry name" value="REGULATOR OF SIGMA-E PROTEASE RSEP"/>
    <property type="match status" value="1"/>
</dbReference>
<evidence type="ECO:0000256" key="1">
    <source>
        <dbReference type="ARBA" id="ARBA00001947"/>
    </source>
</evidence>
<dbReference type="PANTHER" id="PTHR42837:SF2">
    <property type="entry name" value="MEMBRANE METALLOPROTEASE ARASP2, CHLOROPLASTIC-RELATED"/>
    <property type="match status" value="1"/>
</dbReference>
<evidence type="ECO:0000256" key="5">
    <source>
        <dbReference type="ARBA" id="ARBA00022692"/>
    </source>
</evidence>
<evidence type="ECO:0000256" key="7">
    <source>
        <dbReference type="ARBA" id="ARBA00022833"/>
    </source>
</evidence>
<keyword evidence="4" id="KW-0645">Protease</keyword>
<dbReference type="Pfam" id="PF17820">
    <property type="entry name" value="PDZ_6"/>
    <property type="match status" value="1"/>
</dbReference>
<dbReference type="GO" id="GO:0008237">
    <property type="term" value="F:metallopeptidase activity"/>
    <property type="evidence" value="ECO:0007669"/>
    <property type="project" value="UniProtKB-KW"/>
</dbReference>
<keyword evidence="5 11" id="KW-0812">Transmembrane</keyword>
<dbReference type="EC" id="3.4.24.-" evidence="11"/>
<feature type="transmembrane region" description="Helical" evidence="11">
    <location>
        <begin position="6"/>
        <end position="25"/>
    </location>
</feature>
<keyword evidence="9 11" id="KW-0482">Metalloprotease</keyword>
<organism evidence="13 14">
    <name type="scientific">Ruminococcus gauvreauii</name>
    <dbReference type="NCBI Taxonomy" id="438033"/>
    <lineage>
        <taxon>Bacteria</taxon>
        <taxon>Bacillati</taxon>
        <taxon>Bacillota</taxon>
        <taxon>Clostridia</taxon>
        <taxon>Eubacteriales</taxon>
        <taxon>Oscillospiraceae</taxon>
        <taxon>Ruminococcus</taxon>
    </lineage>
</organism>
<dbReference type="InterPro" id="IPR008915">
    <property type="entry name" value="Peptidase_M50"/>
</dbReference>
<dbReference type="Proteomes" id="UP001060164">
    <property type="component" value="Chromosome"/>
</dbReference>
<dbReference type="InterPro" id="IPR001478">
    <property type="entry name" value="PDZ"/>
</dbReference>
<feature type="transmembrane region" description="Helical" evidence="11">
    <location>
        <begin position="102"/>
        <end position="121"/>
    </location>
</feature>
<sequence>MKAGGNIKIFIAIVIFSILILFHELGHFLLAKKNKIVVEEFSLGMGPRLFSFTRGTTQYSLKLLPFGGSCMMKGEDGEDEEEGSFNHAPVWGRISVVLAGPVFNFILAFVLAVIVIGIVGYDPAEIIGFPEDSPAQEAGLLEGDIIKEINGSHIDVGREIYNYETFKGLKNEPMTLLVQRDGEELEISYQPYHQTRYMLGFNYVADNTPAQVTSITLNLPLHKAGMLAGDIITSVDGKEVASGEELAAYFDEHPLEDLPVTLTYEREGKEKSAEVTPVRHTNVSLGFYYNMAREKTNLPGIIKYGAIEVKYWIKTTVQSLGMLVTGKVTVNDMSGPVGVVNVIGDTYEDSKSEGALITWLSMFNIMILLSANLGIMNLLPIPALDGGRLVFLVIEAIRGKGIRRETEGMIHFVGLMLLLALMVYVTFHDITRLF</sequence>
<feature type="transmembrane region" description="Helical" evidence="11">
    <location>
        <begin position="356"/>
        <end position="379"/>
    </location>
</feature>
<evidence type="ECO:0000256" key="3">
    <source>
        <dbReference type="ARBA" id="ARBA00007931"/>
    </source>
</evidence>
<evidence type="ECO:0000313" key="14">
    <source>
        <dbReference type="Proteomes" id="UP001060164"/>
    </source>
</evidence>
<comment type="similarity">
    <text evidence="3 11">Belongs to the peptidase M50B family.</text>
</comment>
<keyword evidence="10 11" id="KW-0472">Membrane</keyword>
<keyword evidence="14" id="KW-1185">Reference proteome</keyword>
<comment type="cofactor">
    <cofactor evidence="1 11">
        <name>Zn(2+)</name>
        <dbReference type="ChEBI" id="CHEBI:29105"/>
    </cofactor>
</comment>
<evidence type="ECO:0000313" key="13">
    <source>
        <dbReference type="EMBL" id="UWP60014.1"/>
    </source>
</evidence>
<evidence type="ECO:0000256" key="8">
    <source>
        <dbReference type="ARBA" id="ARBA00022989"/>
    </source>
</evidence>
<dbReference type="EMBL" id="CP102290">
    <property type="protein sequence ID" value="UWP60014.1"/>
    <property type="molecule type" value="Genomic_DNA"/>
</dbReference>
<feature type="transmembrane region" description="Helical" evidence="11">
    <location>
        <begin position="408"/>
        <end position="427"/>
    </location>
</feature>
<dbReference type="Gene3D" id="2.30.42.10">
    <property type="match status" value="2"/>
</dbReference>
<evidence type="ECO:0000256" key="11">
    <source>
        <dbReference type="RuleBase" id="RU362031"/>
    </source>
</evidence>
<dbReference type="InterPro" id="IPR041489">
    <property type="entry name" value="PDZ_6"/>
</dbReference>
<evidence type="ECO:0000256" key="9">
    <source>
        <dbReference type="ARBA" id="ARBA00023049"/>
    </source>
</evidence>
<evidence type="ECO:0000256" key="4">
    <source>
        <dbReference type="ARBA" id="ARBA00022670"/>
    </source>
</evidence>
<dbReference type="NCBIfam" id="TIGR00054">
    <property type="entry name" value="RIP metalloprotease RseP"/>
    <property type="match status" value="1"/>
</dbReference>
<keyword evidence="6 11" id="KW-0378">Hydrolase</keyword>
<feature type="domain" description="PDZ" evidence="12">
    <location>
        <begin position="112"/>
        <end position="182"/>
    </location>
</feature>
<dbReference type="InterPro" id="IPR036034">
    <property type="entry name" value="PDZ_sf"/>
</dbReference>
<keyword evidence="7 11" id="KW-0862">Zinc</keyword>
<evidence type="ECO:0000256" key="2">
    <source>
        <dbReference type="ARBA" id="ARBA00004141"/>
    </source>
</evidence>
<proteinExistence type="inferred from homology"/>
<feature type="domain" description="PDZ" evidence="12">
    <location>
        <begin position="197"/>
        <end position="268"/>
    </location>
</feature>
<reference evidence="13" key="1">
    <citation type="journal article" date="2022" name="Cell">
        <title>Design, construction, and in vivo augmentation of a complex gut microbiome.</title>
        <authorList>
            <person name="Cheng A.G."/>
            <person name="Ho P.Y."/>
            <person name="Aranda-Diaz A."/>
            <person name="Jain S."/>
            <person name="Yu F.B."/>
            <person name="Meng X."/>
            <person name="Wang M."/>
            <person name="Iakiviak M."/>
            <person name="Nagashima K."/>
            <person name="Zhao A."/>
            <person name="Murugkar P."/>
            <person name="Patil A."/>
            <person name="Atabakhsh K."/>
            <person name="Weakley A."/>
            <person name="Yan J."/>
            <person name="Brumbaugh A.R."/>
            <person name="Higginbottom S."/>
            <person name="Dimas A."/>
            <person name="Shiver A.L."/>
            <person name="Deutschbauer A."/>
            <person name="Neff N."/>
            <person name="Sonnenburg J.L."/>
            <person name="Huang K.C."/>
            <person name="Fischbach M.A."/>
        </authorList>
    </citation>
    <scope>NUCLEOTIDE SEQUENCE</scope>
    <source>
        <strain evidence="13">DSM 19829</strain>
    </source>
</reference>
<protein>
    <recommendedName>
        <fullName evidence="11">Zinc metalloprotease</fullName>
        <ecNumber evidence="11">3.4.24.-</ecNumber>
    </recommendedName>
</protein>
<dbReference type="RefSeq" id="WP_242830278.1">
    <property type="nucleotide sequence ID" value="NZ_CABLBR010000020.1"/>
</dbReference>
<dbReference type="SMART" id="SM00228">
    <property type="entry name" value="PDZ"/>
    <property type="match status" value="2"/>
</dbReference>
<gene>
    <name evidence="13" type="primary">rseP</name>
    <name evidence="13" type="ORF">NQ502_02850</name>
</gene>
<dbReference type="SUPFAM" id="SSF50156">
    <property type="entry name" value="PDZ domain-like"/>
    <property type="match status" value="2"/>
</dbReference>
<dbReference type="CDD" id="cd06163">
    <property type="entry name" value="S2P-M50_PDZ_RseP-like"/>
    <property type="match status" value="2"/>
</dbReference>
<evidence type="ECO:0000256" key="6">
    <source>
        <dbReference type="ARBA" id="ARBA00022801"/>
    </source>
</evidence>
<evidence type="ECO:0000259" key="12">
    <source>
        <dbReference type="SMART" id="SM00228"/>
    </source>
</evidence>
<name>A0ABY5VHD1_9FIRM</name>
<accession>A0ABY5VHD1</accession>